<comment type="caution">
    <text evidence="1">The sequence shown here is derived from an EMBL/GenBank/DDBJ whole genome shotgun (WGS) entry which is preliminary data.</text>
</comment>
<gene>
    <name evidence="1" type="ORF">Amac_061320</name>
</gene>
<organism evidence="1 2">
    <name type="scientific">Acrocarpospora macrocephala</name>
    <dbReference type="NCBI Taxonomy" id="150177"/>
    <lineage>
        <taxon>Bacteria</taxon>
        <taxon>Bacillati</taxon>
        <taxon>Actinomycetota</taxon>
        <taxon>Actinomycetes</taxon>
        <taxon>Streptosporangiales</taxon>
        <taxon>Streptosporangiaceae</taxon>
        <taxon>Acrocarpospora</taxon>
    </lineage>
</organism>
<sequence length="89" mass="9950">MIPDHGSWEASILMTPHPNAICIGGPCHGLLVRIDQEVGILRIDHETLPDARYRVTADRVHHPSSSRPFIVLSWADDPADDVIDQHDPR</sequence>
<dbReference type="EMBL" id="BLAE01000036">
    <property type="protein sequence ID" value="GES12535.1"/>
    <property type="molecule type" value="Genomic_DNA"/>
</dbReference>
<protein>
    <submittedName>
        <fullName evidence="1">Uncharacterized protein</fullName>
    </submittedName>
</protein>
<evidence type="ECO:0000313" key="2">
    <source>
        <dbReference type="Proteomes" id="UP000331127"/>
    </source>
</evidence>
<evidence type="ECO:0000313" key="1">
    <source>
        <dbReference type="EMBL" id="GES12535.1"/>
    </source>
</evidence>
<reference evidence="1 2" key="1">
    <citation type="submission" date="2019-10" db="EMBL/GenBank/DDBJ databases">
        <title>Whole genome shotgun sequence of Acrocarpospora macrocephala NBRC 16266.</title>
        <authorList>
            <person name="Ichikawa N."/>
            <person name="Kimura A."/>
            <person name="Kitahashi Y."/>
            <person name="Komaki H."/>
            <person name="Oguchi A."/>
        </authorList>
    </citation>
    <scope>NUCLEOTIDE SEQUENCE [LARGE SCALE GENOMIC DNA]</scope>
    <source>
        <strain evidence="1 2">NBRC 16266</strain>
    </source>
</reference>
<dbReference type="Proteomes" id="UP000331127">
    <property type="component" value="Unassembled WGS sequence"/>
</dbReference>
<name>A0A5M3WT48_9ACTN</name>
<proteinExistence type="predicted"/>
<dbReference type="AlphaFoldDB" id="A0A5M3WT48"/>
<accession>A0A5M3WT48</accession>
<keyword evidence="2" id="KW-1185">Reference proteome</keyword>